<reference evidence="2 3" key="1">
    <citation type="submission" date="2022-11" db="EMBL/GenBank/DDBJ databases">
        <title>Minimal conservation of predation-associated metabolite biosynthetic gene clusters underscores biosynthetic potential of Myxococcota including descriptions for ten novel species: Archangium lansinium sp. nov., Myxococcus landrumus sp. nov., Nannocystis bai.</title>
        <authorList>
            <person name="Ahearne A."/>
            <person name="Stevens C."/>
            <person name="Dowd S."/>
        </authorList>
    </citation>
    <scope>NUCLEOTIDE SEQUENCE [LARGE SCALE GENOMIC DNA]</scope>
    <source>
        <strain evidence="2 3">RJM3</strain>
    </source>
</reference>
<sequence>MTPRRTDSSLQLLARAAGSPAALAGKIARFGRMLAAYGNGRELDARLARLLRAGILDAAPTRIQLVVGSIDMLRFWISPASTEYYQTIGIDYTFHQILRFLEEPASLADPVGFFSTRDNVIGHLMQVVHANPRYDLELLTMWDDGLAELERQVESMIAGTHPRGEAIAAIVEEPEYHARLLAYVRVFRKDPAAPPPLRANVEGSAHWEDLERTFGSLRTSMRYFCRLPTDPMSAARHLLTVKEFPRHLGEPNPSKDEGGTLSCPS</sequence>
<proteinExistence type="predicted"/>
<evidence type="ECO:0000313" key="2">
    <source>
        <dbReference type="EMBL" id="MDC0745826.1"/>
    </source>
</evidence>
<evidence type="ECO:0000256" key="1">
    <source>
        <dbReference type="SAM" id="MobiDB-lite"/>
    </source>
</evidence>
<protein>
    <submittedName>
        <fullName evidence="2">Uncharacterized protein</fullName>
    </submittedName>
</protein>
<dbReference type="Proteomes" id="UP001221411">
    <property type="component" value="Unassembled WGS sequence"/>
</dbReference>
<name>A0ABT5EYD7_9BACT</name>
<evidence type="ECO:0000313" key="3">
    <source>
        <dbReference type="Proteomes" id="UP001221411"/>
    </source>
</evidence>
<keyword evidence="3" id="KW-1185">Reference proteome</keyword>
<feature type="compositionally biased region" description="Basic and acidic residues" evidence="1">
    <location>
        <begin position="246"/>
        <end position="258"/>
    </location>
</feature>
<comment type="caution">
    <text evidence="2">The sequence shown here is derived from an EMBL/GenBank/DDBJ whole genome shotgun (WGS) entry which is preliminary data.</text>
</comment>
<organism evidence="2 3">
    <name type="scientific">Polyangium mundeleinium</name>
    <dbReference type="NCBI Taxonomy" id="2995306"/>
    <lineage>
        <taxon>Bacteria</taxon>
        <taxon>Pseudomonadati</taxon>
        <taxon>Myxococcota</taxon>
        <taxon>Polyangia</taxon>
        <taxon>Polyangiales</taxon>
        <taxon>Polyangiaceae</taxon>
        <taxon>Polyangium</taxon>
    </lineage>
</organism>
<dbReference type="RefSeq" id="WP_271923741.1">
    <property type="nucleotide sequence ID" value="NZ_JAQNDO010000001.1"/>
</dbReference>
<accession>A0ABT5EYD7</accession>
<gene>
    <name evidence="2" type="ORF">POL67_31140</name>
</gene>
<feature type="region of interest" description="Disordered" evidence="1">
    <location>
        <begin position="246"/>
        <end position="265"/>
    </location>
</feature>
<dbReference type="EMBL" id="JAQNDO010000001">
    <property type="protein sequence ID" value="MDC0745826.1"/>
    <property type="molecule type" value="Genomic_DNA"/>
</dbReference>